<accession>A0ACD5UYK3</accession>
<name>A0ACD5UYK3_AVESA</name>
<proteinExistence type="predicted"/>
<organism evidence="1 2">
    <name type="scientific">Avena sativa</name>
    <name type="common">Oat</name>
    <dbReference type="NCBI Taxonomy" id="4498"/>
    <lineage>
        <taxon>Eukaryota</taxon>
        <taxon>Viridiplantae</taxon>
        <taxon>Streptophyta</taxon>
        <taxon>Embryophyta</taxon>
        <taxon>Tracheophyta</taxon>
        <taxon>Spermatophyta</taxon>
        <taxon>Magnoliopsida</taxon>
        <taxon>Liliopsida</taxon>
        <taxon>Poales</taxon>
        <taxon>Poaceae</taxon>
        <taxon>BOP clade</taxon>
        <taxon>Pooideae</taxon>
        <taxon>Poodae</taxon>
        <taxon>Poeae</taxon>
        <taxon>Poeae Chloroplast Group 1 (Aveneae type)</taxon>
        <taxon>Aveninae</taxon>
        <taxon>Avena</taxon>
    </lineage>
</organism>
<dbReference type="Proteomes" id="UP001732700">
    <property type="component" value="Chromosome 2D"/>
</dbReference>
<sequence length="255" mass="28615">MEENLGDNRYGHFAVLEPTNGPVTGFPAFFVKDPSRNFEQNHLGVKFKTAGMVQVHVHVLSNGKWVLHSFDPLVSLEAVTFQRTPYCVRAGSRLYMMYLLHLVVWFDVEGEIFGAVPLPGQMGMNVNSCLQYTGGPHPEGDLVIVHLDNGRLVRWVLIRNGDMAVWNQEASIDLIGAFGYLMNTAVFNSLSCEPSEWRAIQVRSVSPDGRYVLISVSVIYGLFVVDMYEETVEAVPNLNKMGCVFPLSEYWLPKP</sequence>
<protein>
    <submittedName>
        <fullName evidence="1">Uncharacterized protein</fullName>
    </submittedName>
</protein>
<reference evidence="1" key="2">
    <citation type="submission" date="2025-09" db="UniProtKB">
        <authorList>
            <consortium name="EnsemblPlants"/>
        </authorList>
    </citation>
    <scope>IDENTIFICATION</scope>
</reference>
<keyword evidence="2" id="KW-1185">Reference proteome</keyword>
<dbReference type="EnsemblPlants" id="AVESA.00010b.r2.2DG0348550.1">
    <property type="protein sequence ID" value="AVESA.00010b.r2.2DG0348550.1.CDS.1"/>
    <property type="gene ID" value="AVESA.00010b.r2.2DG0348550"/>
</dbReference>
<evidence type="ECO:0000313" key="2">
    <source>
        <dbReference type="Proteomes" id="UP001732700"/>
    </source>
</evidence>
<evidence type="ECO:0000313" key="1">
    <source>
        <dbReference type="EnsemblPlants" id="AVESA.00010b.r2.2DG0348550.1.CDS.1"/>
    </source>
</evidence>
<reference evidence="1" key="1">
    <citation type="submission" date="2021-05" db="EMBL/GenBank/DDBJ databases">
        <authorList>
            <person name="Scholz U."/>
            <person name="Mascher M."/>
            <person name="Fiebig A."/>
        </authorList>
    </citation>
    <scope>NUCLEOTIDE SEQUENCE [LARGE SCALE GENOMIC DNA]</scope>
</reference>